<accession>A0A1X7HDD0</accession>
<gene>
    <name evidence="1" type="ORF">SAMN05661091_2474</name>
</gene>
<dbReference type="AlphaFoldDB" id="A0A1X7HDD0"/>
<dbReference type="RefSeq" id="WP_208919431.1">
    <property type="nucleotide sequence ID" value="NZ_LT840184.1"/>
</dbReference>
<proteinExistence type="predicted"/>
<reference evidence="1 2" key="1">
    <citation type="submission" date="2017-04" db="EMBL/GenBank/DDBJ databases">
        <authorList>
            <person name="Afonso C.L."/>
            <person name="Miller P.J."/>
            <person name="Scott M.A."/>
            <person name="Spackman E."/>
            <person name="Goraichik I."/>
            <person name="Dimitrov K.M."/>
            <person name="Suarez D.L."/>
            <person name="Swayne D.E."/>
        </authorList>
    </citation>
    <scope>NUCLEOTIDE SEQUENCE [LARGE SCALE GENOMIC DNA]</scope>
    <source>
        <strain evidence="1 2">N3/975</strain>
    </source>
</reference>
<name>A0A1X7HDD0_9BACL</name>
<evidence type="ECO:0000313" key="2">
    <source>
        <dbReference type="Proteomes" id="UP000192940"/>
    </source>
</evidence>
<keyword evidence="2" id="KW-1185">Reference proteome</keyword>
<dbReference type="Pfam" id="PF14078">
    <property type="entry name" value="DUF4259"/>
    <property type="match status" value="1"/>
</dbReference>
<organism evidence="1 2">
    <name type="scientific">Paenibacillus uliginis N3/975</name>
    <dbReference type="NCBI Taxonomy" id="1313296"/>
    <lineage>
        <taxon>Bacteria</taxon>
        <taxon>Bacillati</taxon>
        <taxon>Bacillota</taxon>
        <taxon>Bacilli</taxon>
        <taxon>Bacillales</taxon>
        <taxon>Paenibacillaceae</taxon>
        <taxon>Paenibacillus</taxon>
    </lineage>
</organism>
<dbReference type="InterPro" id="IPR025355">
    <property type="entry name" value="DUF4259"/>
</dbReference>
<evidence type="ECO:0000313" key="1">
    <source>
        <dbReference type="EMBL" id="SMF83870.1"/>
    </source>
</evidence>
<dbReference type="EMBL" id="LT840184">
    <property type="protein sequence ID" value="SMF83870.1"/>
    <property type="molecule type" value="Genomic_DNA"/>
</dbReference>
<protein>
    <recommendedName>
        <fullName evidence="3">DUF4259 domain-containing protein</fullName>
    </recommendedName>
</protein>
<dbReference type="Proteomes" id="UP000192940">
    <property type="component" value="Chromosome I"/>
</dbReference>
<sequence>MGAWETGVFDNDGAGDFLIIVERDYSAIVNQIEYVETTWSEDEYMEVDEGSCILAAGELILEAYGVHPVQRLSEKVDLTAVKSQITLELLQKVIGLIQIALNMDNSDRSEVYELWAEADPEDFAKWKQTGQAILHQLEQLSVGA</sequence>
<evidence type="ECO:0008006" key="3">
    <source>
        <dbReference type="Google" id="ProtNLM"/>
    </source>
</evidence>